<proteinExistence type="inferred from homology"/>
<gene>
    <name evidence="8" type="ORF">J2S10_003831</name>
</gene>
<evidence type="ECO:0000313" key="9">
    <source>
        <dbReference type="Proteomes" id="UP001224122"/>
    </source>
</evidence>
<name>A0ABT9XYJ3_9BACI</name>
<evidence type="ECO:0000256" key="1">
    <source>
        <dbReference type="ARBA" id="ARBA00004651"/>
    </source>
</evidence>
<dbReference type="EMBL" id="JAUSTW010000006">
    <property type="protein sequence ID" value="MDQ0200642.1"/>
    <property type="molecule type" value="Genomic_DNA"/>
</dbReference>
<keyword evidence="3" id="KW-1003">Cell membrane</keyword>
<dbReference type="PANTHER" id="PTHR43663">
    <property type="entry name" value="CHROMATE TRANSPORT PROTEIN-RELATED"/>
    <property type="match status" value="1"/>
</dbReference>
<accession>A0ABT9XYJ3</accession>
<dbReference type="Pfam" id="PF02417">
    <property type="entry name" value="Chromate_transp"/>
    <property type="match status" value="1"/>
</dbReference>
<comment type="similarity">
    <text evidence="2">Belongs to the chromate ion transporter (CHR) (TC 2.A.51) family.</text>
</comment>
<evidence type="ECO:0000256" key="5">
    <source>
        <dbReference type="ARBA" id="ARBA00022989"/>
    </source>
</evidence>
<comment type="caution">
    <text evidence="8">The sequence shown here is derived from an EMBL/GenBank/DDBJ whole genome shotgun (WGS) entry which is preliminary data.</text>
</comment>
<evidence type="ECO:0000256" key="7">
    <source>
        <dbReference type="SAM" id="Phobius"/>
    </source>
</evidence>
<dbReference type="InterPro" id="IPR003370">
    <property type="entry name" value="Chromate_transpt"/>
</dbReference>
<organism evidence="8 9">
    <name type="scientific">Neobacillus ginsengisoli</name>
    <dbReference type="NCBI Taxonomy" id="904295"/>
    <lineage>
        <taxon>Bacteria</taxon>
        <taxon>Bacillati</taxon>
        <taxon>Bacillota</taxon>
        <taxon>Bacilli</taxon>
        <taxon>Bacillales</taxon>
        <taxon>Bacillaceae</taxon>
        <taxon>Neobacillus</taxon>
    </lineage>
</organism>
<feature type="transmembrane region" description="Helical" evidence="7">
    <location>
        <begin position="105"/>
        <end position="127"/>
    </location>
</feature>
<dbReference type="RefSeq" id="WP_307410749.1">
    <property type="nucleotide sequence ID" value="NZ_JAUSTW010000006.1"/>
</dbReference>
<feature type="transmembrane region" description="Helical" evidence="7">
    <location>
        <begin position="71"/>
        <end position="93"/>
    </location>
</feature>
<dbReference type="Proteomes" id="UP001224122">
    <property type="component" value="Unassembled WGS sequence"/>
</dbReference>
<reference evidence="8 9" key="1">
    <citation type="submission" date="2023-07" db="EMBL/GenBank/DDBJ databases">
        <title>Genomic Encyclopedia of Type Strains, Phase IV (KMG-IV): sequencing the most valuable type-strain genomes for metagenomic binning, comparative biology and taxonomic classification.</title>
        <authorList>
            <person name="Goeker M."/>
        </authorList>
    </citation>
    <scope>NUCLEOTIDE SEQUENCE [LARGE SCALE GENOMIC DNA]</scope>
    <source>
        <strain evidence="8 9">DSM 27594</strain>
    </source>
</reference>
<dbReference type="InterPro" id="IPR052518">
    <property type="entry name" value="CHR_Transporter"/>
</dbReference>
<evidence type="ECO:0000256" key="4">
    <source>
        <dbReference type="ARBA" id="ARBA00022692"/>
    </source>
</evidence>
<protein>
    <submittedName>
        <fullName evidence="8">Chromate transporter</fullName>
    </submittedName>
</protein>
<evidence type="ECO:0000256" key="6">
    <source>
        <dbReference type="ARBA" id="ARBA00023136"/>
    </source>
</evidence>
<keyword evidence="5 7" id="KW-1133">Transmembrane helix</keyword>
<keyword evidence="9" id="KW-1185">Reference proteome</keyword>
<sequence length="178" mass="19564">MTLLHIFLGFLISNLLGYGGGPATIPLMYEEIVNHYKWLNDTEFSQMLALGNALPGPIATNIATYVGYDVYGWWGVLIALFATIFPSAFALILLLKILHRHRQSLFVKGMTLLVQPVIAVMMLALTWKMSANSFSSIGIVQSLVIGLIAVLALIKFKIHPAFMICAAFIYGGLVLPHI</sequence>
<keyword evidence="4 7" id="KW-0812">Transmembrane</keyword>
<feature type="transmembrane region" description="Helical" evidence="7">
    <location>
        <begin position="133"/>
        <end position="154"/>
    </location>
</feature>
<evidence type="ECO:0000256" key="2">
    <source>
        <dbReference type="ARBA" id="ARBA00005262"/>
    </source>
</evidence>
<dbReference type="PANTHER" id="PTHR43663:SF1">
    <property type="entry name" value="CHROMATE TRANSPORTER"/>
    <property type="match status" value="1"/>
</dbReference>
<keyword evidence="6 7" id="KW-0472">Membrane</keyword>
<evidence type="ECO:0000256" key="3">
    <source>
        <dbReference type="ARBA" id="ARBA00022475"/>
    </source>
</evidence>
<comment type="subcellular location">
    <subcellularLocation>
        <location evidence="1">Cell membrane</location>
        <topology evidence="1">Multi-pass membrane protein</topology>
    </subcellularLocation>
</comment>
<evidence type="ECO:0000313" key="8">
    <source>
        <dbReference type="EMBL" id="MDQ0200642.1"/>
    </source>
</evidence>